<protein>
    <submittedName>
        <fullName evidence="5">V-type ATP synthase subunit D</fullName>
    </submittedName>
</protein>
<evidence type="ECO:0000256" key="2">
    <source>
        <dbReference type="ARBA" id="ARBA00022448"/>
    </source>
</evidence>
<organism evidence="5 6">
    <name type="scientific">Sessilibacter corallicola</name>
    <dbReference type="NCBI Taxonomy" id="2904075"/>
    <lineage>
        <taxon>Bacteria</taxon>
        <taxon>Pseudomonadati</taxon>
        <taxon>Pseudomonadota</taxon>
        <taxon>Gammaproteobacteria</taxon>
        <taxon>Cellvibrionales</taxon>
        <taxon>Cellvibrionaceae</taxon>
        <taxon>Sessilibacter</taxon>
    </lineage>
</organism>
<comment type="similarity">
    <text evidence="1">Belongs to the V-ATPase D subunit family.</text>
</comment>
<evidence type="ECO:0000313" key="6">
    <source>
        <dbReference type="Proteomes" id="UP001465153"/>
    </source>
</evidence>
<dbReference type="Pfam" id="PF01813">
    <property type="entry name" value="ATP-synt_D"/>
    <property type="match status" value="1"/>
</dbReference>
<evidence type="ECO:0000256" key="3">
    <source>
        <dbReference type="ARBA" id="ARBA00023065"/>
    </source>
</evidence>
<dbReference type="NCBIfam" id="TIGR00309">
    <property type="entry name" value="V_ATPase_subD"/>
    <property type="match status" value="1"/>
</dbReference>
<comment type="caution">
    <text evidence="5">The sequence shown here is derived from an EMBL/GenBank/DDBJ whole genome shotgun (WGS) entry which is preliminary data.</text>
</comment>
<dbReference type="PANTHER" id="PTHR11671">
    <property type="entry name" value="V-TYPE ATP SYNTHASE SUBUNIT D"/>
    <property type="match status" value="1"/>
</dbReference>
<proteinExistence type="inferred from homology"/>
<keyword evidence="6" id="KW-1185">Reference proteome</keyword>
<evidence type="ECO:0000313" key="5">
    <source>
        <dbReference type="EMBL" id="GAA6168619.1"/>
    </source>
</evidence>
<evidence type="ECO:0000256" key="1">
    <source>
        <dbReference type="ARBA" id="ARBA00005850"/>
    </source>
</evidence>
<dbReference type="EMBL" id="BAABWN010000007">
    <property type="protein sequence ID" value="GAA6168619.1"/>
    <property type="molecule type" value="Genomic_DNA"/>
</dbReference>
<dbReference type="InterPro" id="IPR002699">
    <property type="entry name" value="V_ATPase_D"/>
</dbReference>
<name>A0ABQ0AAD2_9GAMM</name>
<feature type="coiled-coil region" evidence="4">
    <location>
        <begin position="121"/>
        <end position="155"/>
    </location>
</feature>
<keyword evidence="3" id="KW-0406">Ion transport</keyword>
<gene>
    <name evidence="5" type="ORF">NBRC116591_24300</name>
</gene>
<dbReference type="Gene3D" id="1.10.287.3240">
    <property type="match status" value="1"/>
</dbReference>
<accession>A0ABQ0AAD2</accession>
<keyword evidence="4" id="KW-0175">Coiled coil</keyword>
<dbReference type="Proteomes" id="UP001465153">
    <property type="component" value="Unassembled WGS sequence"/>
</dbReference>
<reference evidence="5 6" key="1">
    <citation type="submission" date="2024-04" db="EMBL/GenBank/DDBJ databases">
        <title>Draft genome sequence of Sessilibacter corallicola NBRC 116591.</title>
        <authorList>
            <person name="Miyakawa T."/>
            <person name="Kusuya Y."/>
            <person name="Miura T."/>
        </authorList>
    </citation>
    <scope>NUCLEOTIDE SEQUENCE [LARGE SCALE GENOMIC DNA]</scope>
    <source>
        <strain evidence="5 6">KU-00831-HH</strain>
    </source>
</reference>
<dbReference type="RefSeq" id="WP_353303349.1">
    <property type="nucleotide sequence ID" value="NZ_BAABWN010000007.1"/>
</dbReference>
<evidence type="ECO:0000256" key="4">
    <source>
        <dbReference type="SAM" id="Coils"/>
    </source>
</evidence>
<sequence length="203" mass="22998">MVDKVSVSKTSLLKLKHDLRAYQKYLPSLDLKRQQLRFAIVGLKSDICRLTEKITQFQQALPNLIPSSDVDVSDIDQLVVINTIDYELKSIAGVKVSQMTDVTFSESGSDFTRLPVWGLFYQASLEKYVKLLLQVENLEQQISTLNAALLKVTQRINLFEKLLIPRSEQSISTIELSLGERARESVVVSKLSKKRSASRSEYC</sequence>
<keyword evidence="2" id="KW-0813">Transport</keyword>